<dbReference type="SUPFAM" id="SSF55874">
    <property type="entry name" value="ATPase domain of HSP90 chaperone/DNA topoisomerase II/histidine kinase"/>
    <property type="match status" value="1"/>
</dbReference>
<comment type="caution">
    <text evidence="9">The sequence shown here is derived from an EMBL/GenBank/DDBJ whole genome shotgun (WGS) entry which is preliminary data.</text>
</comment>
<dbReference type="Pfam" id="PF02518">
    <property type="entry name" value="HATPase_c"/>
    <property type="match status" value="1"/>
</dbReference>
<keyword evidence="4" id="KW-0808">Transferase</keyword>
<sequence length="424" mass="47737">MNRSSESELLERLFWLVRLRWIAIAGVITVTAFTGRILRFDLPYSALYAAAAALALCNLFFYWMARLNRWTDKLANLQISLDLLFLALLIHFSGGIENPFIFYFIFHIIIAGILLSRFASFAQATFAVFLFLLLIALEYAGILPHYALKGFIPPALHHNLLYLSGISFVFISTLYIAAYMASSVSKRLKEANRALREKDRIKSEYVLRVSHDIKEHLSTIQSCIEPVTTGLVGPLNENQKDLLGRAMARTGKLLFFVRELLEITKLKLTQKLEMKEFSFSETAKAAAEEMGGRAKNKGLDFSFEIDPAVGRLKGVKVYIEEALSNILANAVKYTARGGIKLTVKDGNKRVQVKIEDTGIGIAPEDMPHIFEEFYRAENARGIEKMGTGLGLSIVKKIVEMHKGRIWGESEIGKGTRFFIELPKL</sequence>
<evidence type="ECO:0000313" key="9">
    <source>
        <dbReference type="EMBL" id="MBI5078676.1"/>
    </source>
</evidence>
<evidence type="ECO:0000259" key="8">
    <source>
        <dbReference type="PROSITE" id="PS50109"/>
    </source>
</evidence>
<dbReference type="InterPro" id="IPR004358">
    <property type="entry name" value="Sig_transdc_His_kin-like_C"/>
</dbReference>
<feature type="transmembrane region" description="Helical" evidence="7">
    <location>
        <begin position="160"/>
        <end position="181"/>
    </location>
</feature>
<dbReference type="PROSITE" id="PS50109">
    <property type="entry name" value="HIS_KIN"/>
    <property type="match status" value="1"/>
</dbReference>
<keyword evidence="7" id="KW-0812">Transmembrane</keyword>
<organism evidence="9 10">
    <name type="scientific">Candidatus Saganbacteria bacterium</name>
    <dbReference type="NCBI Taxonomy" id="2575572"/>
    <lineage>
        <taxon>Bacteria</taxon>
        <taxon>Bacillati</taxon>
        <taxon>Saganbacteria</taxon>
    </lineage>
</organism>
<accession>A0A9D6YVT1</accession>
<dbReference type="InterPro" id="IPR050736">
    <property type="entry name" value="Sensor_HK_Regulatory"/>
</dbReference>
<dbReference type="SMART" id="SM00387">
    <property type="entry name" value="HATPase_c"/>
    <property type="match status" value="1"/>
</dbReference>
<dbReference type="AlphaFoldDB" id="A0A9D6YVT1"/>
<dbReference type="SUPFAM" id="SSF47384">
    <property type="entry name" value="Homodimeric domain of signal transducing histidine kinase"/>
    <property type="match status" value="1"/>
</dbReference>
<keyword evidence="3" id="KW-0597">Phosphoprotein</keyword>
<keyword evidence="7" id="KW-0472">Membrane</keyword>
<dbReference type="Gene3D" id="1.10.287.130">
    <property type="match status" value="1"/>
</dbReference>
<comment type="catalytic activity">
    <reaction evidence="1">
        <text>ATP + protein L-histidine = ADP + protein N-phospho-L-histidine.</text>
        <dbReference type="EC" id="2.7.13.3"/>
    </reaction>
</comment>
<feature type="transmembrane region" description="Helical" evidence="7">
    <location>
        <begin position="100"/>
        <end position="119"/>
    </location>
</feature>
<evidence type="ECO:0000256" key="6">
    <source>
        <dbReference type="ARBA" id="ARBA00023012"/>
    </source>
</evidence>
<feature type="transmembrane region" description="Helical" evidence="7">
    <location>
        <begin position="75"/>
        <end position="94"/>
    </location>
</feature>
<dbReference type="FunFam" id="3.30.565.10:FF:000006">
    <property type="entry name" value="Sensor histidine kinase WalK"/>
    <property type="match status" value="1"/>
</dbReference>
<dbReference type="InterPro" id="IPR036890">
    <property type="entry name" value="HATPase_C_sf"/>
</dbReference>
<dbReference type="GO" id="GO:0000155">
    <property type="term" value="F:phosphorelay sensor kinase activity"/>
    <property type="evidence" value="ECO:0007669"/>
    <property type="project" value="InterPro"/>
</dbReference>
<dbReference type="Proteomes" id="UP000808761">
    <property type="component" value="Unassembled WGS sequence"/>
</dbReference>
<evidence type="ECO:0000256" key="5">
    <source>
        <dbReference type="ARBA" id="ARBA00022777"/>
    </source>
</evidence>
<keyword evidence="5 9" id="KW-0418">Kinase</keyword>
<evidence type="ECO:0000256" key="1">
    <source>
        <dbReference type="ARBA" id="ARBA00000085"/>
    </source>
</evidence>
<keyword evidence="6" id="KW-0902">Two-component regulatory system</keyword>
<keyword evidence="7" id="KW-1133">Transmembrane helix</keyword>
<proteinExistence type="predicted"/>
<dbReference type="Pfam" id="PF25323">
    <property type="entry name" value="6TM_PilS"/>
    <property type="match status" value="1"/>
</dbReference>
<evidence type="ECO:0000256" key="3">
    <source>
        <dbReference type="ARBA" id="ARBA00022553"/>
    </source>
</evidence>
<gene>
    <name evidence="9" type="ORF">HZB08_01460</name>
</gene>
<feature type="transmembrane region" description="Helical" evidence="7">
    <location>
        <begin position="44"/>
        <end position="63"/>
    </location>
</feature>
<feature type="transmembrane region" description="Helical" evidence="7">
    <location>
        <begin position="126"/>
        <end position="148"/>
    </location>
</feature>
<dbReference type="InterPro" id="IPR005467">
    <property type="entry name" value="His_kinase_dom"/>
</dbReference>
<evidence type="ECO:0000256" key="4">
    <source>
        <dbReference type="ARBA" id="ARBA00022679"/>
    </source>
</evidence>
<dbReference type="Gene3D" id="3.30.565.10">
    <property type="entry name" value="Histidine kinase-like ATPase, C-terminal domain"/>
    <property type="match status" value="1"/>
</dbReference>
<name>A0A9D6YVT1_UNCSA</name>
<evidence type="ECO:0000256" key="7">
    <source>
        <dbReference type="SAM" id="Phobius"/>
    </source>
</evidence>
<dbReference type="PANTHER" id="PTHR43711:SF26">
    <property type="entry name" value="SENSOR HISTIDINE KINASE RCSC"/>
    <property type="match status" value="1"/>
</dbReference>
<protein>
    <recommendedName>
        <fullName evidence="2">histidine kinase</fullName>
        <ecNumber evidence="2">2.7.13.3</ecNumber>
    </recommendedName>
</protein>
<dbReference type="EC" id="2.7.13.3" evidence="2"/>
<dbReference type="PRINTS" id="PR00344">
    <property type="entry name" value="BCTRLSENSOR"/>
</dbReference>
<feature type="transmembrane region" description="Helical" evidence="7">
    <location>
        <begin position="21"/>
        <end position="38"/>
    </location>
</feature>
<evidence type="ECO:0000313" key="10">
    <source>
        <dbReference type="Proteomes" id="UP000808761"/>
    </source>
</evidence>
<dbReference type="PANTHER" id="PTHR43711">
    <property type="entry name" value="TWO-COMPONENT HISTIDINE KINASE"/>
    <property type="match status" value="1"/>
</dbReference>
<reference evidence="9" key="1">
    <citation type="submission" date="2020-07" db="EMBL/GenBank/DDBJ databases">
        <title>Huge and variable diversity of episymbiotic CPR bacteria and DPANN archaea in groundwater ecosystems.</title>
        <authorList>
            <person name="He C.Y."/>
            <person name="Keren R."/>
            <person name="Whittaker M."/>
            <person name="Farag I.F."/>
            <person name="Doudna J."/>
            <person name="Cate J.H.D."/>
            <person name="Banfield J.F."/>
        </authorList>
    </citation>
    <scope>NUCLEOTIDE SEQUENCE</scope>
    <source>
        <strain evidence="9">NC_groundwater_1860_Pr3_B-0.1um_51_7</strain>
    </source>
</reference>
<feature type="domain" description="Histidine kinase" evidence="8">
    <location>
        <begin position="208"/>
        <end position="424"/>
    </location>
</feature>
<dbReference type="InterPro" id="IPR003594">
    <property type="entry name" value="HATPase_dom"/>
</dbReference>
<dbReference type="InterPro" id="IPR036097">
    <property type="entry name" value="HisK_dim/P_sf"/>
</dbReference>
<dbReference type="EMBL" id="JACRKR010000074">
    <property type="protein sequence ID" value="MBI5078676.1"/>
    <property type="molecule type" value="Genomic_DNA"/>
</dbReference>
<dbReference type="CDD" id="cd00075">
    <property type="entry name" value="HATPase"/>
    <property type="match status" value="1"/>
</dbReference>
<evidence type="ECO:0000256" key="2">
    <source>
        <dbReference type="ARBA" id="ARBA00012438"/>
    </source>
</evidence>